<evidence type="ECO:0000313" key="2">
    <source>
        <dbReference type="Proteomes" id="UP001589890"/>
    </source>
</evidence>
<evidence type="ECO:0000313" key="1">
    <source>
        <dbReference type="EMBL" id="MFC0623236.1"/>
    </source>
</evidence>
<reference evidence="1 2" key="1">
    <citation type="submission" date="2024-09" db="EMBL/GenBank/DDBJ databases">
        <authorList>
            <person name="Sun Q."/>
            <person name="Mori K."/>
        </authorList>
    </citation>
    <scope>NUCLEOTIDE SEQUENCE [LARGE SCALE GENOMIC DNA]</scope>
    <source>
        <strain evidence="1 2">CGMCC 1.15906</strain>
    </source>
</reference>
<sequence>MVAVFPPGIKAEGASTVVFVPTLADPADVVLAEVTGGLDVSYFLKGGQFQPGGDQPKGDDRRYGSKETFEVLGRDKPSIADIQYVIDPQAAAATPENEAYETFKAGVTGFFIIRWGLDVDAAFAAAQVVDVWPVMFGAQRKTPIAENDEFAVLTATQSVAVTGRVEYDVPIAAA</sequence>
<name>A0ABV6QF28_9ACTN</name>
<gene>
    <name evidence="1" type="ORF">ACFFGN_04135</name>
</gene>
<dbReference type="RefSeq" id="WP_380043934.1">
    <property type="nucleotide sequence ID" value="NZ_JBHLTC010000004.1"/>
</dbReference>
<dbReference type="InterPro" id="IPR058009">
    <property type="entry name" value="TTP_Phage_16"/>
</dbReference>
<organism evidence="1 2">
    <name type="scientific">Kribbella deserti</name>
    <dbReference type="NCBI Taxonomy" id="1926257"/>
    <lineage>
        <taxon>Bacteria</taxon>
        <taxon>Bacillati</taxon>
        <taxon>Actinomycetota</taxon>
        <taxon>Actinomycetes</taxon>
        <taxon>Propionibacteriales</taxon>
        <taxon>Kribbellaceae</taxon>
        <taxon>Kribbella</taxon>
    </lineage>
</organism>
<dbReference type="Proteomes" id="UP001589890">
    <property type="component" value="Unassembled WGS sequence"/>
</dbReference>
<keyword evidence="2" id="KW-1185">Reference proteome</keyword>
<proteinExistence type="predicted"/>
<dbReference type="EMBL" id="JBHLTC010000004">
    <property type="protein sequence ID" value="MFC0623236.1"/>
    <property type="molecule type" value="Genomic_DNA"/>
</dbReference>
<comment type="caution">
    <text evidence="1">The sequence shown here is derived from an EMBL/GenBank/DDBJ whole genome shotgun (WGS) entry which is preliminary data.</text>
</comment>
<accession>A0ABV6QF28</accession>
<protein>
    <recommendedName>
        <fullName evidence="3">Phage tail protein</fullName>
    </recommendedName>
</protein>
<evidence type="ECO:0008006" key="3">
    <source>
        <dbReference type="Google" id="ProtNLM"/>
    </source>
</evidence>
<dbReference type="Pfam" id="PF25595">
    <property type="entry name" value="Phage_TTP_16"/>
    <property type="match status" value="1"/>
</dbReference>